<name>A0ACB8V1L8_9EURO</name>
<comment type="caution">
    <text evidence="1">The sequence shown here is derived from an EMBL/GenBank/DDBJ whole genome shotgun (WGS) entry which is preliminary data.</text>
</comment>
<evidence type="ECO:0000313" key="1">
    <source>
        <dbReference type="EMBL" id="KAI2390544.1"/>
    </source>
</evidence>
<proteinExistence type="predicted"/>
<sequence>MSADFWAGYLSGAIGIIIGNPLDIIKVRLQATPTNPTNGATVPNPHQFEGAGSLIRGVASVISQFSQTRAHFLVAGAAAPIIGYGALNALLFVAYNRTLMYLCPSVTDPTNPTTASLSRIWLAGAVGGLASWTISSPTELIKCRAQLGFQSPVSSWTVANDIVRTRGLKGLYFGGIITSIRDSVGYGF</sequence>
<gene>
    <name evidence="1" type="ORF">LOY88_001629</name>
</gene>
<accession>A0ACB8V1L8</accession>
<dbReference type="EMBL" id="JALBCA010000017">
    <property type="protein sequence ID" value="KAI2390544.1"/>
    <property type="molecule type" value="Genomic_DNA"/>
</dbReference>
<protein>
    <submittedName>
        <fullName evidence="1">Uncharacterized protein</fullName>
    </submittedName>
</protein>
<reference evidence="1" key="1">
    <citation type="journal article" date="2022" name="bioRxiv">
        <title>Population genetic analysis of Ophidiomyces ophidiicola, the causative agent of snake fungal disease, indicates recent introductions to the USA.</title>
        <authorList>
            <person name="Ladner J.T."/>
            <person name="Palmer J.M."/>
            <person name="Ettinger C.L."/>
            <person name="Stajich J.E."/>
            <person name="Farrell T.M."/>
            <person name="Glorioso B.M."/>
            <person name="Lawson B."/>
            <person name="Price S.J."/>
            <person name="Stengle A.G."/>
            <person name="Grear D.A."/>
            <person name="Lorch J.M."/>
        </authorList>
    </citation>
    <scope>NUCLEOTIDE SEQUENCE</scope>
    <source>
        <strain evidence="1">NWHC 24266-5</strain>
    </source>
</reference>
<organism evidence="1">
    <name type="scientific">Ophidiomyces ophidiicola</name>
    <dbReference type="NCBI Taxonomy" id="1387563"/>
    <lineage>
        <taxon>Eukaryota</taxon>
        <taxon>Fungi</taxon>
        <taxon>Dikarya</taxon>
        <taxon>Ascomycota</taxon>
        <taxon>Pezizomycotina</taxon>
        <taxon>Eurotiomycetes</taxon>
        <taxon>Eurotiomycetidae</taxon>
        <taxon>Onygenales</taxon>
        <taxon>Onygenaceae</taxon>
        <taxon>Ophidiomyces</taxon>
    </lineage>
</organism>